<evidence type="ECO:0000313" key="2">
    <source>
        <dbReference type="Proteomes" id="UP000800082"/>
    </source>
</evidence>
<accession>A0A6A5RF24</accession>
<protein>
    <submittedName>
        <fullName evidence="1">Uncharacterized protein</fullName>
    </submittedName>
</protein>
<evidence type="ECO:0000313" key="1">
    <source>
        <dbReference type="EMBL" id="KAF1926083.1"/>
    </source>
</evidence>
<dbReference type="AlphaFoldDB" id="A0A6A5RF24"/>
<sequence>MSALCFLDACTLLPRCLHFASSMPALCFLPLPSSPSLLRAPSRCPAVHTERYDSTIVTPHLPVVRPQATPPQQSHRVVAAHRRLTDERAV</sequence>
<gene>
    <name evidence="1" type="ORF">M421DRAFT_224569</name>
</gene>
<dbReference type="Proteomes" id="UP000800082">
    <property type="component" value="Unassembled WGS sequence"/>
</dbReference>
<dbReference type="GeneID" id="54345989"/>
<dbReference type="EMBL" id="ML978979">
    <property type="protein sequence ID" value="KAF1926083.1"/>
    <property type="molecule type" value="Genomic_DNA"/>
</dbReference>
<organism evidence="1 2">
    <name type="scientific">Didymella exigua CBS 183.55</name>
    <dbReference type="NCBI Taxonomy" id="1150837"/>
    <lineage>
        <taxon>Eukaryota</taxon>
        <taxon>Fungi</taxon>
        <taxon>Dikarya</taxon>
        <taxon>Ascomycota</taxon>
        <taxon>Pezizomycotina</taxon>
        <taxon>Dothideomycetes</taxon>
        <taxon>Pleosporomycetidae</taxon>
        <taxon>Pleosporales</taxon>
        <taxon>Pleosporineae</taxon>
        <taxon>Didymellaceae</taxon>
        <taxon>Didymella</taxon>
    </lineage>
</organism>
<proteinExistence type="predicted"/>
<keyword evidence="2" id="KW-1185">Reference proteome</keyword>
<dbReference type="RefSeq" id="XP_033446335.1">
    <property type="nucleotide sequence ID" value="XM_033588342.1"/>
</dbReference>
<name>A0A6A5RF24_9PLEO</name>
<reference evidence="1" key="1">
    <citation type="journal article" date="2020" name="Stud. Mycol.">
        <title>101 Dothideomycetes genomes: a test case for predicting lifestyles and emergence of pathogens.</title>
        <authorList>
            <person name="Haridas S."/>
            <person name="Albert R."/>
            <person name="Binder M."/>
            <person name="Bloem J."/>
            <person name="Labutti K."/>
            <person name="Salamov A."/>
            <person name="Andreopoulos B."/>
            <person name="Baker S."/>
            <person name="Barry K."/>
            <person name="Bills G."/>
            <person name="Bluhm B."/>
            <person name="Cannon C."/>
            <person name="Castanera R."/>
            <person name="Culley D."/>
            <person name="Daum C."/>
            <person name="Ezra D."/>
            <person name="Gonzalez J."/>
            <person name="Henrissat B."/>
            <person name="Kuo A."/>
            <person name="Liang C."/>
            <person name="Lipzen A."/>
            <person name="Lutzoni F."/>
            <person name="Magnuson J."/>
            <person name="Mondo S."/>
            <person name="Nolan M."/>
            <person name="Ohm R."/>
            <person name="Pangilinan J."/>
            <person name="Park H.-J."/>
            <person name="Ramirez L."/>
            <person name="Alfaro M."/>
            <person name="Sun H."/>
            <person name="Tritt A."/>
            <person name="Yoshinaga Y."/>
            <person name="Zwiers L.-H."/>
            <person name="Turgeon B."/>
            <person name="Goodwin S."/>
            <person name="Spatafora J."/>
            <person name="Crous P."/>
            <person name="Grigoriev I."/>
        </authorList>
    </citation>
    <scope>NUCLEOTIDE SEQUENCE</scope>
    <source>
        <strain evidence="1">CBS 183.55</strain>
    </source>
</reference>